<keyword evidence="2 10" id="KW-0690">Ribosome biogenesis</keyword>
<dbReference type="InterPro" id="IPR004881">
    <property type="entry name" value="Ribosome_biogen_GTPase_RsgA"/>
</dbReference>
<dbReference type="GO" id="GO:0046872">
    <property type="term" value="F:metal ion binding"/>
    <property type="evidence" value="ECO:0007669"/>
    <property type="project" value="UniProtKB-KW"/>
</dbReference>
<dbReference type="Gene3D" id="3.40.50.300">
    <property type="entry name" value="P-loop containing nucleotide triphosphate hydrolases"/>
    <property type="match status" value="1"/>
</dbReference>
<dbReference type="GO" id="GO:0005525">
    <property type="term" value="F:GTP binding"/>
    <property type="evidence" value="ECO:0007669"/>
    <property type="project" value="UniProtKB-UniRule"/>
</dbReference>
<comment type="cofactor">
    <cofactor evidence="10">
        <name>Zn(2+)</name>
        <dbReference type="ChEBI" id="CHEBI:29105"/>
    </cofactor>
    <text evidence="10">Binds 1 zinc ion per subunit.</text>
</comment>
<dbReference type="SUPFAM" id="SSF50249">
    <property type="entry name" value="Nucleic acid-binding proteins"/>
    <property type="match status" value="1"/>
</dbReference>
<feature type="binding site" evidence="10">
    <location>
        <position position="256"/>
    </location>
    <ligand>
        <name>Zn(2+)</name>
        <dbReference type="ChEBI" id="CHEBI:29105"/>
    </ligand>
</feature>
<sequence length="297" mass="33903">MVKRGQIRKALSGFYYVYSDDKTYQTRARGVFRNQDITPLTGDYVEFQAENLEEGYILKIEERKNELIRPPIANIDIGVCVCSAVEPDFSSQLLDRFLVSLEANHMAAIIVLTKVDLVEKDKLLEIQEQLDYYESIGYPYLISSENQPWSEEDQNFFERNIADRTAVFIGQSGAGKSTLLNKLKPDLDLKTAEISLSLGRGKHTTRHVELLPLFNGLIADTPGFSSLDFETIESEELSDYYPDFLEQSKNCKFTGCIHRSEPGCGVKMAVKEGRIPQARYDNYLVILDQIEKRKPKY</sequence>
<keyword evidence="3 10" id="KW-0479">Metal-binding</keyword>
<keyword evidence="5 10" id="KW-0547">Nucleotide-binding</keyword>
<evidence type="ECO:0000259" key="11">
    <source>
        <dbReference type="PROSITE" id="PS50936"/>
    </source>
</evidence>
<feature type="binding site" evidence="10">
    <location>
        <begin position="113"/>
        <end position="116"/>
    </location>
    <ligand>
        <name>GTP</name>
        <dbReference type="ChEBI" id="CHEBI:37565"/>
    </ligand>
</feature>
<dbReference type="InterPro" id="IPR012340">
    <property type="entry name" value="NA-bd_OB-fold"/>
</dbReference>
<comment type="caution">
    <text evidence="13">The sequence shown here is derived from an EMBL/GenBank/DDBJ whole genome shotgun (WGS) entry which is preliminary data.</text>
</comment>
<comment type="similarity">
    <text evidence="10">Belongs to the TRAFAC class YlqF/YawG GTPase family. RsgA subfamily.</text>
</comment>
<evidence type="ECO:0000256" key="10">
    <source>
        <dbReference type="HAMAP-Rule" id="MF_01820"/>
    </source>
</evidence>
<name>A0AA43UA54_9LACT</name>
<keyword evidence="6 10" id="KW-0378">Hydrolase</keyword>
<dbReference type="Pfam" id="PF16745">
    <property type="entry name" value="RsgA_N"/>
    <property type="match status" value="1"/>
</dbReference>
<evidence type="ECO:0000256" key="5">
    <source>
        <dbReference type="ARBA" id="ARBA00022741"/>
    </source>
</evidence>
<dbReference type="NCBIfam" id="TIGR00157">
    <property type="entry name" value="ribosome small subunit-dependent GTPase A"/>
    <property type="match status" value="1"/>
</dbReference>
<comment type="subunit">
    <text evidence="10">Monomer. Associates with 30S ribosomal subunit, binds 16S rRNA.</text>
</comment>
<keyword evidence="8 10" id="KW-0694">RNA-binding</keyword>
<reference evidence="13" key="1">
    <citation type="submission" date="2023-07" db="EMBL/GenBank/DDBJ databases">
        <title>Between Cages and Wild: Unraveling the Impact of Captivity on Animal Microbiomes and Antimicrobial Resistance.</title>
        <authorList>
            <person name="Schmartz G.P."/>
            <person name="Rehner J."/>
            <person name="Schuff M.J."/>
            <person name="Becker S.L."/>
            <person name="Kravczyk M."/>
            <person name="Gurevich A."/>
            <person name="Francke R."/>
            <person name="Mueller R."/>
            <person name="Keller V."/>
            <person name="Keller A."/>
        </authorList>
    </citation>
    <scope>NUCLEOTIDE SEQUENCE</scope>
    <source>
        <strain evidence="13">S39M_St_73</strain>
    </source>
</reference>
<feature type="binding site" evidence="10">
    <location>
        <position position="258"/>
    </location>
    <ligand>
        <name>Zn(2+)</name>
        <dbReference type="ChEBI" id="CHEBI:29105"/>
    </ligand>
</feature>
<dbReference type="InterPro" id="IPR027417">
    <property type="entry name" value="P-loop_NTPase"/>
</dbReference>
<accession>A0AA43UA54</accession>
<organism evidence="13 14">
    <name type="scientific">Atopococcus tabaci</name>
    <dbReference type="NCBI Taxonomy" id="269774"/>
    <lineage>
        <taxon>Bacteria</taxon>
        <taxon>Bacillati</taxon>
        <taxon>Bacillota</taxon>
        <taxon>Bacilli</taxon>
        <taxon>Lactobacillales</taxon>
        <taxon>Carnobacteriaceae</taxon>
        <taxon>Atopococcus</taxon>
    </lineage>
</organism>
<feature type="binding site" evidence="10">
    <location>
        <position position="264"/>
    </location>
    <ligand>
        <name>Zn(2+)</name>
        <dbReference type="ChEBI" id="CHEBI:29105"/>
    </ligand>
</feature>
<dbReference type="EC" id="3.6.1.-" evidence="10"/>
<dbReference type="PANTHER" id="PTHR32120:SF11">
    <property type="entry name" value="SMALL RIBOSOMAL SUBUNIT BIOGENESIS GTPASE RSGA 1, MITOCHONDRIAL-RELATED"/>
    <property type="match status" value="1"/>
</dbReference>
<dbReference type="Pfam" id="PF03193">
    <property type="entry name" value="RsgA_GTPase"/>
    <property type="match status" value="1"/>
</dbReference>
<dbReference type="Proteomes" id="UP001171751">
    <property type="component" value="Unassembled WGS sequence"/>
</dbReference>
<keyword evidence="1 10" id="KW-0963">Cytoplasm</keyword>
<evidence type="ECO:0000313" key="13">
    <source>
        <dbReference type="EMBL" id="MDO5456893.1"/>
    </source>
</evidence>
<dbReference type="AlphaFoldDB" id="A0AA43UA54"/>
<keyword evidence="9 10" id="KW-0342">GTP-binding</keyword>
<dbReference type="InterPro" id="IPR031944">
    <property type="entry name" value="RsgA_N"/>
</dbReference>
<feature type="domain" description="CP-type G" evidence="12">
    <location>
        <begin position="64"/>
        <end position="227"/>
    </location>
</feature>
<feature type="binding site" evidence="10">
    <location>
        <position position="251"/>
    </location>
    <ligand>
        <name>Zn(2+)</name>
        <dbReference type="ChEBI" id="CHEBI:29105"/>
    </ligand>
</feature>
<dbReference type="CDD" id="cd01854">
    <property type="entry name" value="YjeQ_EngC"/>
    <property type="match status" value="1"/>
</dbReference>
<evidence type="ECO:0000256" key="3">
    <source>
        <dbReference type="ARBA" id="ARBA00022723"/>
    </source>
</evidence>
<evidence type="ECO:0000256" key="8">
    <source>
        <dbReference type="ARBA" id="ARBA00022884"/>
    </source>
</evidence>
<dbReference type="GO" id="GO:0019843">
    <property type="term" value="F:rRNA binding"/>
    <property type="evidence" value="ECO:0007669"/>
    <property type="project" value="UniProtKB-KW"/>
</dbReference>
<evidence type="ECO:0000256" key="1">
    <source>
        <dbReference type="ARBA" id="ARBA00022490"/>
    </source>
</evidence>
<evidence type="ECO:0000256" key="6">
    <source>
        <dbReference type="ARBA" id="ARBA00022801"/>
    </source>
</evidence>
<comment type="subcellular location">
    <subcellularLocation>
        <location evidence="10">Cytoplasm</location>
    </subcellularLocation>
</comment>
<evidence type="ECO:0000256" key="9">
    <source>
        <dbReference type="ARBA" id="ARBA00023134"/>
    </source>
</evidence>
<dbReference type="HAMAP" id="MF_01820">
    <property type="entry name" value="GTPase_RsgA"/>
    <property type="match status" value="1"/>
</dbReference>
<dbReference type="InterPro" id="IPR010914">
    <property type="entry name" value="RsgA_GTPase_dom"/>
</dbReference>
<dbReference type="GO" id="GO:0005737">
    <property type="term" value="C:cytoplasm"/>
    <property type="evidence" value="ECO:0007669"/>
    <property type="project" value="UniProtKB-SubCell"/>
</dbReference>
<dbReference type="Gene3D" id="2.40.50.140">
    <property type="entry name" value="Nucleic acid-binding proteins"/>
    <property type="match status" value="1"/>
</dbReference>
<keyword evidence="7 10" id="KW-0862">Zinc</keyword>
<dbReference type="CDD" id="cd04466">
    <property type="entry name" value="S1_YloQ_GTPase"/>
    <property type="match status" value="1"/>
</dbReference>
<evidence type="ECO:0000256" key="7">
    <source>
        <dbReference type="ARBA" id="ARBA00022833"/>
    </source>
</evidence>
<protein>
    <recommendedName>
        <fullName evidence="10">Small ribosomal subunit biogenesis GTPase RsgA</fullName>
        <ecNumber evidence="10">3.6.1.-</ecNumber>
    </recommendedName>
</protein>
<comment type="function">
    <text evidence="10">One of several proteins that assist in the late maturation steps of the functional core of the 30S ribosomal subunit. Helps release RbfA from mature subunits. May play a role in the assembly of ribosomal proteins into the subunit. Circularly permuted GTPase that catalyzes slow GTP hydrolysis, GTPase activity is stimulated by the 30S ribosomal subunit.</text>
</comment>
<evidence type="ECO:0000259" key="12">
    <source>
        <dbReference type="PROSITE" id="PS51721"/>
    </source>
</evidence>
<evidence type="ECO:0000313" key="14">
    <source>
        <dbReference type="Proteomes" id="UP001171751"/>
    </source>
</evidence>
<dbReference type="Gene3D" id="1.10.40.50">
    <property type="entry name" value="Probable gtpase engc, domain 3"/>
    <property type="match status" value="1"/>
</dbReference>
<dbReference type="PANTHER" id="PTHR32120">
    <property type="entry name" value="SMALL RIBOSOMAL SUBUNIT BIOGENESIS GTPASE RSGA"/>
    <property type="match status" value="1"/>
</dbReference>
<feature type="binding site" evidence="10">
    <location>
        <begin position="170"/>
        <end position="178"/>
    </location>
    <ligand>
        <name>GTP</name>
        <dbReference type="ChEBI" id="CHEBI:37565"/>
    </ligand>
</feature>
<dbReference type="GO" id="GO:0042274">
    <property type="term" value="P:ribosomal small subunit biogenesis"/>
    <property type="evidence" value="ECO:0007669"/>
    <property type="project" value="UniProtKB-UniRule"/>
</dbReference>
<keyword evidence="4 10" id="KW-0699">rRNA-binding</keyword>
<keyword evidence="14" id="KW-1185">Reference proteome</keyword>
<proteinExistence type="inferred from homology"/>
<dbReference type="PROSITE" id="PS51721">
    <property type="entry name" value="G_CP"/>
    <property type="match status" value="1"/>
</dbReference>
<evidence type="ECO:0000256" key="4">
    <source>
        <dbReference type="ARBA" id="ARBA00022730"/>
    </source>
</evidence>
<dbReference type="EMBL" id="JAUNQW010000002">
    <property type="protein sequence ID" value="MDO5456893.1"/>
    <property type="molecule type" value="Genomic_DNA"/>
</dbReference>
<gene>
    <name evidence="10 13" type="primary">rsgA</name>
    <name evidence="13" type="ORF">Q4F26_00975</name>
</gene>
<feature type="domain" description="EngC GTPase" evidence="11">
    <location>
        <begin position="73"/>
        <end position="225"/>
    </location>
</feature>
<dbReference type="GO" id="GO:0003924">
    <property type="term" value="F:GTPase activity"/>
    <property type="evidence" value="ECO:0007669"/>
    <property type="project" value="UniProtKB-UniRule"/>
</dbReference>
<dbReference type="PROSITE" id="PS50936">
    <property type="entry name" value="ENGC_GTPASE"/>
    <property type="match status" value="1"/>
</dbReference>
<evidence type="ECO:0000256" key="2">
    <source>
        <dbReference type="ARBA" id="ARBA00022517"/>
    </source>
</evidence>
<dbReference type="InterPro" id="IPR030378">
    <property type="entry name" value="G_CP_dom"/>
</dbReference>
<dbReference type="SUPFAM" id="SSF52540">
    <property type="entry name" value="P-loop containing nucleoside triphosphate hydrolases"/>
    <property type="match status" value="1"/>
</dbReference>